<feature type="compositionally biased region" description="Low complexity" evidence="2">
    <location>
        <begin position="1"/>
        <end position="49"/>
    </location>
</feature>
<evidence type="ECO:0000313" key="4">
    <source>
        <dbReference type="EMBL" id="KAL2063423.1"/>
    </source>
</evidence>
<keyword evidence="1" id="KW-0378">Hydrolase</keyword>
<reference evidence="4 5" key="1">
    <citation type="journal article" date="2024" name="Commun. Biol.">
        <title>Comparative genomic analysis of thermophilic fungi reveals convergent evolutionary adaptations and gene losses.</title>
        <authorList>
            <person name="Steindorff A.S."/>
            <person name="Aguilar-Pontes M.V."/>
            <person name="Robinson A.J."/>
            <person name="Andreopoulos B."/>
            <person name="LaButti K."/>
            <person name="Kuo A."/>
            <person name="Mondo S."/>
            <person name="Riley R."/>
            <person name="Otillar R."/>
            <person name="Haridas S."/>
            <person name="Lipzen A."/>
            <person name="Grimwood J."/>
            <person name="Schmutz J."/>
            <person name="Clum A."/>
            <person name="Reid I.D."/>
            <person name="Moisan M.C."/>
            <person name="Butler G."/>
            <person name="Nguyen T.T.M."/>
            <person name="Dewar K."/>
            <person name="Conant G."/>
            <person name="Drula E."/>
            <person name="Henrissat B."/>
            <person name="Hansel C."/>
            <person name="Singer S."/>
            <person name="Hutchinson M.I."/>
            <person name="de Vries R.P."/>
            <person name="Natvig D.O."/>
            <person name="Powell A.J."/>
            <person name="Tsang A."/>
            <person name="Grigoriev I.V."/>
        </authorList>
    </citation>
    <scope>NUCLEOTIDE SEQUENCE [LARGE SCALE GENOMIC DNA]</scope>
    <source>
        <strain evidence="4 5">CBS 494.80</strain>
    </source>
</reference>
<accession>A0ABR4C0H9</accession>
<name>A0ABR4C0H9_9HELO</name>
<dbReference type="Proteomes" id="UP001595075">
    <property type="component" value="Unassembled WGS sequence"/>
</dbReference>
<organism evidence="4 5">
    <name type="scientific">Oculimacula yallundae</name>
    <dbReference type="NCBI Taxonomy" id="86028"/>
    <lineage>
        <taxon>Eukaryota</taxon>
        <taxon>Fungi</taxon>
        <taxon>Dikarya</taxon>
        <taxon>Ascomycota</taxon>
        <taxon>Pezizomycotina</taxon>
        <taxon>Leotiomycetes</taxon>
        <taxon>Helotiales</taxon>
        <taxon>Ploettnerulaceae</taxon>
        <taxon>Oculimacula</taxon>
    </lineage>
</organism>
<dbReference type="Gene3D" id="2.60.120.260">
    <property type="entry name" value="Galactose-binding domain-like"/>
    <property type="match status" value="1"/>
</dbReference>
<comment type="caution">
    <text evidence="4">The sequence shown here is derived from an EMBL/GenBank/DDBJ whole genome shotgun (WGS) entry which is preliminary data.</text>
</comment>
<dbReference type="EMBL" id="JAZHXI010000015">
    <property type="protein sequence ID" value="KAL2063423.1"/>
    <property type="molecule type" value="Genomic_DNA"/>
</dbReference>
<feature type="domain" description="CBM-cenC" evidence="3">
    <location>
        <begin position="98"/>
        <end position="195"/>
    </location>
</feature>
<gene>
    <name evidence="4" type="ORF">VTL71DRAFT_5228</name>
</gene>
<dbReference type="SUPFAM" id="SSF49785">
    <property type="entry name" value="Galactose-binding domain-like"/>
    <property type="match status" value="1"/>
</dbReference>
<feature type="region of interest" description="Disordered" evidence="2">
    <location>
        <begin position="1"/>
        <end position="56"/>
    </location>
</feature>
<evidence type="ECO:0000313" key="5">
    <source>
        <dbReference type="Proteomes" id="UP001595075"/>
    </source>
</evidence>
<evidence type="ECO:0000259" key="3">
    <source>
        <dbReference type="Pfam" id="PF02018"/>
    </source>
</evidence>
<proteinExistence type="predicted"/>
<protein>
    <recommendedName>
        <fullName evidence="3">CBM-cenC domain-containing protein</fullName>
    </recommendedName>
</protein>
<evidence type="ECO:0000256" key="2">
    <source>
        <dbReference type="SAM" id="MobiDB-lite"/>
    </source>
</evidence>
<evidence type="ECO:0000256" key="1">
    <source>
        <dbReference type="ARBA" id="ARBA00022801"/>
    </source>
</evidence>
<keyword evidence="5" id="KW-1185">Reference proteome</keyword>
<dbReference type="InterPro" id="IPR003305">
    <property type="entry name" value="CenC_carb-bd"/>
</dbReference>
<sequence length="218" mass="22764">MSSSSSTVFSTTSSVEPTSSTVISSTTSSAVSSSSSTISSSTTSSATPSASPPPRACLTPLRDSGFEETNAALIPWMIRSNPGNLFTIDFQSIATTPKSGSQVLAMTKFNNNLAISTILINQPITVCPNTVYTFSAYTASINHPCSVDFLMASADGNVGLAIIGRQTLIGTSSDWVQVTGTYMTTSTEQLSFYVRHTCPGNAPGTRAIYVDDIVLTGV</sequence>
<dbReference type="InterPro" id="IPR008979">
    <property type="entry name" value="Galactose-bd-like_sf"/>
</dbReference>
<dbReference type="Pfam" id="PF02018">
    <property type="entry name" value="CBM_4_9"/>
    <property type="match status" value="1"/>
</dbReference>